<evidence type="ECO:0000313" key="2">
    <source>
        <dbReference type="Proteomes" id="UP001159363"/>
    </source>
</evidence>
<dbReference type="Proteomes" id="UP001159363">
    <property type="component" value="Chromosome 6"/>
</dbReference>
<accession>A0ABQ9H5W5</accession>
<gene>
    <name evidence="1" type="ORF">PR048_020156</name>
</gene>
<proteinExistence type="predicted"/>
<reference evidence="1 2" key="1">
    <citation type="submission" date="2023-02" db="EMBL/GenBank/DDBJ databases">
        <title>LHISI_Scaffold_Assembly.</title>
        <authorList>
            <person name="Stuart O.P."/>
            <person name="Cleave R."/>
            <person name="Magrath M.J.L."/>
            <person name="Mikheyev A.S."/>
        </authorList>
    </citation>
    <scope>NUCLEOTIDE SEQUENCE [LARGE SCALE GENOMIC DNA]</scope>
    <source>
        <strain evidence="1">Daus_M_001</strain>
        <tissue evidence="1">Leg muscle</tissue>
    </source>
</reference>
<protein>
    <submittedName>
        <fullName evidence="1">Uncharacterized protein</fullName>
    </submittedName>
</protein>
<dbReference type="EMBL" id="JARBHB010000007">
    <property type="protein sequence ID" value="KAJ8879548.1"/>
    <property type="molecule type" value="Genomic_DNA"/>
</dbReference>
<evidence type="ECO:0000313" key="1">
    <source>
        <dbReference type="EMBL" id="KAJ8879548.1"/>
    </source>
</evidence>
<organism evidence="1 2">
    <name type="scientific">Dryococelus australis</name>
    <dbReference type="NCBI Taxonomy" id="614101"/>
    <lineage>
        <taxon>Eukaryota</taxon>
        <taxon>Metazoa</taxon>
        <taxon>Ecdysozoa</taxon>
        <taxon>Arthropoda</taxon>
        <taxon>Hexapoda</taxon>
        <taxon>Insecta</taxon>
        <taxon>Pterygota</taxon>
        <taxon>Neoptera</taxon>
        <taxon>Polyneoptera</taxon>
        <taxon>Phasmatodea</taxon>
        <taxon>Verophasmatodea</taxon>
        <taxon>Anareolatae</taxon>
        <taxon>Phasmatidae</taxon>
        <taxon>Eurycanthinae</taxon>
        <taxon>Dryococelus</taxon>
    </lineage>
</organism>
<keyword evidence="2" id="KW-1185">Reference proteome</keyword>
<comment type="caution">
    <text evidence="1">The sequence shown here is derived from an EMBL/GenBank/DDBJ whole genome shotgun (WGS) entry which is preliminary data.</text>
</comment>
<sequence length="92" mass="10490">MLRNVRWLQNSHIRRRQVRGECATANSTWFSRGIQEDNNRIQARTGNNVSNLAYRCSVGDLRKSTACHHNPDQHGLVRSPCDSEHLGMCKAT</sequence>
<name>A0ABQ9H5W5_9NEOP</name>